<dbReference type="InterPro" id="IPR019424">
    <property type="entry name" value="7TM_GPCR_Srsx"/>
</dbReference>
<evidence type="ECO:0000256" key="4">
    <source>
        <dbReference type="ARBA" id="ARBA00023136"/>
    </source>
</evidence>
<keyword evidence="2 5" id="KW-0812">Transmembrane</keyword>
<dbReference type="OrthoDB" id="5780034at2759"/>
<dbReference type="GO" id="GO:0016020">
    <property type="term" value="C:membrane"/>
    <property type="evidence" value="ECO:0007669"/>
    <property type="project" value="UniProtKB-SubCell"/>
</dbReference>
<keyword evidence="7" id="KW-1185">Reference proteome</keyword>
<reference evidence="7" key="1">
    <citation type="journal article" date="2015" name="Nat. Genet.">
        <title>The genome and transcriptome of the zoonotic hookworm Ancylostoma ceylanicum identify infection-specific gene families.</title>
        <authorList>
            <person name="Schwarz E.M."/>
            <person name="Hu Y."/>
            <person name="Antoshechkin I."/>
            <person name="Miller M.M."/>
            <person name="Sternberg P.W."/>
            <person name="Aroian R.V."/>
        </authorList>
    </citation>
    <scope>NUCLEOTIDE SEQUENCE</scope>
    <source>
        <strain evidence="7">HY135</strain>
    </source>
</reference>
<dbReference type="SUPFAM" id="SSF81321">
    <property type="entry name" value="Family A G protein-coupled receptor-like"/>
    <property type="match status" value="1"/>
</dbReference>
<dbReference type="AlphaFoldDB" id="A0A016UJ80"/>
<name>A0A016UJ80_9BILA</name>
<protein>
    <recommendedName>
        <fullName evidence="8">G-protein coupled receptors family 1 profile domain-containing protein</fullName>
    </recommendedName>
</protein>
<sequence length="120" mass="14336">MHKNKNACYRNKHRKTMRTISVLIVIYICTWVLSIALTNVVIDFIDHGLWKRWMRMLASILQMLCFAQTFYVCYQRSSEYRNIFRRIFKSFKISEEVKSQLKHACTKEQIHVKCISLVAA</sequence>
<evidence type="ECO:0000256" key="3">
    <source>
        <dbReference type="ARBA" id="ARBA00022989"/>
    </source>
</evidence>
<feature type="transmembrane region" description="Helical" evidence="5">
    <location>
        <begin position="54"/>
        <end position="74"/>
    </location>
</feature>
<dbReference type="Proteomes" id="UP000024635">
    <property type="component" value="Unassembled WGS sequence"/>
</dbReference>
<evidence type="ECO:0008006" key="8">
    <source>
        <dbReference type="Google" id="ProtNLM"/>
    </source>
</evidence>
<dbReference type="SMART" id="SM01381">
    <property type="entry name" value="7TM_GPCR_Srsx"/>
    <property type="match status" value="1"/>
</dbReference>
<organism evidence="6 7">
    <name type="scientific">Ancylostoma ceylanicum</name>
    <dbReference type="NCBI Taxonomy" id="53326"/>
    <lineage>
        <taxon>Eukaryota</taxon>
        <taxon>Metazoa</taxon>
        <taxon>Ecdysozoa</taxon>
        <taxon>Nematoda</taxon>
        <taxon>Chromadorea</taxon>
        <taxon>Rhabditida</taxon>
        <taxon>Rhabditina</taxon>
        <taxon>Rhabditomorpha</taxon>
        <taxon>Strongyloidea</taxon>
        <taxon>Ancylostomatidae</taxon>
        <taxon>Ancylostomatinae</taxon>
        <taxon>Ancylostoma</taxon>
    </lineage>
</organism>
<evidence type="ECO:0000256" key="1">
    <source>
        <dbReference type="ARBA" id="ARBA00004370"/>
    </source>
</evidence>
<dbReference type="GO" id="GO:0004930">
    <property type="term" value="F:G protein-coupled receptor activity"/>
    <property type="evidence" value="ECO:0007669"/>
    <property type="project" value="InterPro"/>
</dbReference>
<evidence type="ECO:0000256" key="5">
    <source>
        <dbReference type="SAM" id="Phobius"/>
    </source>
</evidence>
<comment type="subcellular location">
    <subcellularLocation>
        <location evidence="1">Membrane</location>
    </subcellularLocation>
</comment>
<keyword evidence="4 5" id="KW-0472">Membrane</keyword>
<evidence type="ECO:0000313" key="7">
    <source>
        <dbReference type="Proteomes" id="UP000024635"/>
    </source>
</evidence>
<comment type="caution">
    <text evidence="6">The sequence shown here is derived from an EMBL/GenBank/DDBJ whole genome shotgun (WGS) entry which is preliminary data.</text>
</comment>
<evidence type="ECO:0000256" key="2">
    <source>
        <dbReference type="ARBA" id="ARBA00022692"/>
    </source>
</evidence>
<evidence type="ECO:0000313" key="6">
    <source>
        <dbReference type="EMBL" id="EYC15255.1"/>
    </source>
</evidence>
<keyword evidence="3 5" id="KW-1133">Transmembrane helix</keyword>
<accession>A0A016UJ80</accession>
<feature type="transmembrane region" description="Helical" evidence="5">
    <location>
        <begin position="20"/>
        <end position="42"/>
    </location>
</feature>
<dbReference type="InterPro" id="IPR000276">
    <property type="entry name" value="GPCR_Rhodpsn"/>
</dbReference>
<gene>
    <name evidence="6" type="primary">Acey_s0037.g3418</name>
    <name evidence="6" type="ORF">Y032_0037g3418</name>
</gene>
<proteinExistence type="predicted"/>
<dbReference type="Pfam" id="PF10320">
    <property type="entry name" value="7TM_GPCR_Srsx"/>
    <property type="match status" value="1"/>
</dbReference>
<dbReference type="Gene3D" id="1.20.1070.10">
    <property type="entry name" value="Rhodopsin 7-helix transmembrane proteins"/>
    <property type="match status" value="1"/>
</dbReference>
<dbReference type="EMBL" id="JARK01001373">
    <property type="protein sequence ID" value="EYC15255.1"/>
    <property type="molecule type" value="Genomic_DNA"/>
</dbReference>